<keyword evidence="1" id="KW-0479">Metal-binding</keyword>
<dbReference type="Proteomes" id="UP001152888">
    <property type="component" value="Unassembled WGS sequence"/>
</dbReference>
<keyword evidence="1" id="KW-0863">Zinc-finger</keyword>
<dbReference type="PANTHER" id="PTHR39953">
    <property type="entry name" value="RE54151P"/>
    <property type="match status" value="1"/>
</dbReference>
<dbReference type="OrthoDB" id="261614at2759"/>
<evidence type="ECO:0000256" key="1">
    <source>
        <dbReference type="PROSITE-ProRule" id="PRU00325"/>
    </source>
</evidence>
<sequence>MSGRESYGDDAIGYVQLHREHGLCTLKCKMCPEHKVRSKAYNVTMVINENESEIISCQCHDCAASAGGCKHVVAFLMWVHRRSEEPPSTLVECYWKKPTLSRVHHGAADVEKGSTAQTKYISTLHRLYFGSQKKKTSTL</sequence>
<dbReference type="InterPro" id="IPR007527">
    <property type="entry name" value="Znf_SWIM"/>
</dbReference>
<keyword evidence="4" id="KW-1185">Reference proteome</keyword>
<dbReference type="PANTHER" id="PTHR39953:SF1">
    <property type="entry name" value="RE54151P"/>
    <property type="match status" value="1"/>
</dbReference>
<keyword evidence="1" id="KW-0862">Zinc</keyword>
<dbReference type="GO" id="GO:0008270">
    <property type="term" value="F:zinc ion binding"/>
    <property type="evidence" value="ECO:0007669"/>
    <property type="project" value="UniProtKB-KW"/>
</dbReference>
<accession>A0A9P0LPS5</accession>
<feature type="domain" description="SWIM-type" evidence="2">
    <location>
        <begin position="41"/>
        <end position="80"/>
    </location>
</feature>
<gene>
    <name evidence="3" type="ORF">ACAOBT_LOCUS25852</name>
</gene>
<organism evidence="3 4">
    <name type="scientific">Acanthoscelides obtectus</name>
    <name type="common">Bean weevil</name>
    <name type="synonym">Bruchus obtectus</name>
    <dbReference type="NCBI Taxonomy" id="200917"/>
    <lineage>
        <taxon>Eukaryota</taxon>
        <taxon>Metazoa</taxon>
        <taxon>Ecdysozoa</taxon>
        <taxon>Arthropoda</taxon>
        <taxon>Hexapoda</taxon>
        <taxon>Insecta</taxon>
        <taxon>Pterygota</taxon>
        <taxon>Neoptera</taxon>
        <taxon>Endopterygota</taxon>
        <taxon>Coleoptera</taxon>
        <taxon>Polyphaga</taxon>
        <taxon>Cucujiformia</taxon>
        <taxon>Chrysomeloidea</taxon>
        <taxon>Chrysomelidae</taxon>
        <taxon>Bruchinae</taxon>
        <taxon>Bruchini</taxon>
        <taxon>Acanthoscelides</taxon>
    </lineage>
</organism>
<name>A0A9P0LPS5_ACAOB</name>
<proteinExistence type="predicted"/>
<evidence type="ECO:0000313" key="3">
    <source>
        <dbReference type="EMBL" id="CAH2000880.1"/>
    </source>
</evidence>
<protein>
    <recommendedName>
        <fullName evidence="2">SWIM-type domain-containing protein</fullName>
    </recommendedName>
</protein>
<evidence type="ECO:0000259" key="2">
    <source>
        <dbReference type="PROSITE" id="PS50966"/>
    </source>
</evidence>
<reference evidence="3" key="1">
    <citation type="submission" date="2022-03" db="EMBL/GenBank/DDBJ databases">
        <authorList>
            <person name="Sayadi A."/>
        </authorList>
    </citation>
    <scope>NUCLEOTIDE SEQUENCE</scope>
</reference>
<dbReference type="AlphaFoldDB" id="A0A9P0LPS5"/>
<dbReference type="EMBL" id="CAKOFQ010007427">
    <property type="protein sequence ID" value="CAH2000880.1"/>
    <property type="molecule type" value="Genomic_DNA"/>
</dbReference>
<dbReference type="PROSITE" id="PS50966">
    <property type="entry name" value="ZF_SWIM"/>
    <property type="match status" value="1"/>
</dbReference>
<evidence type="ECO:0000313" key="4">
    <source>
        <dbReference type="Proteomes" id="UP001152888"/>
    </source>
</evidence>
<comment type="caution">
    <text evidence="3">The sequence shown here is derived from an EMBL/GenBank/DDBJ whole genome shotgun (WGS) entry which is preliminary data.</text>
</comment>